<organism evidence="1 2">
    <name type="scientific">Candidatus Onthousia excrementipullorum</name>
    <dbReference type="NCBI Taxonomy" id="2840884"/>
    <lineage>
        <taxon>Bacteria</taxon>
        <taxon>Bacillati</taxon>
        <taxon>Bacillota</taxon>
        <taxon>Bacilli</taxon>
        <taxon>Candidatus Onthousia</taxon>
    </lineage>
</organism>
<sequence>MNDSLFIRLHEIKDNHDLEFFCIDEKAKGNLEDILKYYSDEQLEDLMYLYYAKTKSEIKKLSHKTKVDMLSKAIKENIKNIFDHVGIDNLDAFDNMIKKGEHGGYSHIFIVAGFAFVNDEGDIFIADDVRKIYDKEITKGYKKHKLELEILSLTSDLMLNMGIVPKYIVLSLFSNDLYNLMTNNEVDELLEENEYNILKAKADDEIYYLDKNISYTEGNFGDLKDIIWFKRTRDSYGYYANKICDILKEISKILKGSDDITYKLCSIVVTNLRTADEIIEDIKNNYNVSMKKIDEISNIIYTNFNSIRFWNCGGKTIDEVSLDRFILDKKLDDDYLPSYIENLTDRALVYLSDNYSFSNRKDLEDMLLTYANNIYLKELEKEEVVDEVLECDNKEFNGNIHVTEGVLNGIISLYRDGDIVKVSIPHEIKGMLRAGTIDNEPLIMPLDDTIVTSYLVINGAIEKDVLKDILKEKEGIDLSIEELDEIVLRNNYFMIDNYYTIVDDIPNIIEKEILPKKKSFKKYKGLGLEVDKANHKMYELKEELNSYLNTLDVNKVRKEYFLGTLLILLNANIYSEEFLKELCHENNFSLTKKQFENVYNIIDKYKNDIPIWIYNGYTKREVNSMPKEKKVGRNDPCPCGSGKKYKKCCGK</sequence>
<protein>
    <submittedName>
        <fullName evidence="1">SEC-C domain-containing protein</fullName>
    </submittedName>
</protein>
<name>A0A9D1DVH2_9FIRM</name>
<dbReference type="Proteomes" id="UP000824232">
    <property type="component" value="Unassembled WGS sequence"/>
</dbReference>
<reference evidence="1" key="1">
    <citation type="submission" date="2020-10" db="EMBL/GenBank/DDBJ databases">
        <authorList>
            <person name="Gilroy R."/>
        </authorList>
    </citation>
    <scope>NUCLEOTIDE SEQUENCE</scope>
    <source>
        <strain evidence="1">CHK184-20233</strain>
    </source>
</reference>
<dbReference type="EMBL" id="DVHC01000060">
    <property type="protein sequence ID" value="HIR59554.1"/>
    <property type="molecule type" value="Genomic_DNA"/>
</dbReference>
<reference evidence="1" key="2">
    <citation type="journal article" date="2021" name="PeerJ">
        <title>Extensive microbial diversity within the chicken gut microbiome revealed by metagenomics and culture.</title>
        <authorList>
            <person name="Gilroy R."/>
            <person name="Ravi A."/>
            <person name="Getino M."/>
            <person name="Pursley I."/>
            <person name="Horton D.L."/>
            <person name="Alikhan N.F."/>
            <person name="Baker D."/>
            <person name="Gharbi K."/>
            <person name="Hall N."/>
            <person name="Watson M."/>
            <person name="Adriaenssens E.M."/>
            <person name="Foster-Nyarko E."/>
            <person name="Jarju S."/>
            <person name="Secka A."/>
            <person name="Antonio M."/>
            <person name="Oren A."/>
            <person name="Chaudhuri R.R."/>
            <person name="La Ragione R."/>
            <person name="Hildebrand F."/>
            <person name="Pallen M.J."/>
        </authorList>
    </citation>
    <scope>NUCLEOTIDE SEQUENCE</scope>
    <source>
        <strain evidence="1">CHK184-20233</strain>
    </source>
</reference>
<gene>
    <name evidence="1" type="ORF">IAB38_05835</name>
</gene>
<evidence type="ECO:0000313" key="2">
    <source>
        <dbReference type="Proteomes" id="UP000824232"/>
    </source>
</evidence>
<dbReference type="InterPro" id="IPR004027">
    <property type="entry name" value="SEC_C_motif"/>
</dbReference>
<dbReference type="Pfam" id="PF02810">
    <property type="entry name" value="SEC-C"/>
    <property type="match status" value="1"/>
</dbReference>
<dbReference type="PANTHER" id="PTHR33747">
    <property type="entry name" value="UPF0225 PROTEIN SCO1677"/>
    <property type="match status" value="1"/>
</dbReference>
<evidence type="ECO:0000313" key="1">
    <source>
        <dbReference type="EMBL" id="HIR59554.1"/>
    </source>
</evidence>
<accession>A0A9D1DVH2</accession>
<dbReference type="SUPFAM" id="SSF103642">
    <property type="entry name" value="Sec-C motif"/>
    <property type="match status" value="1"/>
</dbReference>
<dbReference type="Gene3D" id="3.10.450.50">
    <property type="match status" value="1"/>
</dbReference>
<dbReference type="AlphaFoldDB" id="A0A9D1DVH2"/>
<dbReference type="PANTHER" id="PTHR33747:SF1">
    <property type="entry name" value="ADENYLATE CYCLASE-ASSOCIATED CAP C-TERMINAL DOMAIN-CONTAINING PROTEIN"/>
    <property type="match status" value="1"/>
</dbReference>
<proteinExistence type="predicted"/>
<comment type="caution">
    <text evidence="1">The sequence shown here is derived from an EMBL/GenBank/DDBJ whole genome shotgun (WGS) entry which is preliminary data.</text>
</comment>